<evidence type="ECO:0000259" key="9">
    <source>
        <dbReference type="Pfam" id="PF05506"/>
    </source>
</evidence>
<gene>
    <name evidence="10" type="ORF">JOF29_003663</name>
</gene>
<dbReference type="Proteomes" id="UP000755585">
    <property type="component" value="Unassembled WGS sequence"/>
</dbReference>
<comment type="similarity">
    <text evidence="2">Belongs to the bacterial phospholipase C family.</text>
</comment>
<keyword evidence="4" id="KW-0134">Cell wall</keyword>
<dbReference type="PANTHER" id="PTHR31956:SF1">
    <property type="entry name" value="NON-SPECIFIC PHOSPHOLIPASE C1"/>
    <property type="match status" value="1"/>
</dbReference>
<dbReference type="InterPro" id="IPR017850">
    <property type="entry name" value="Alkaline_phosphatase_core_sf"/>
</dbReference>
<evidence type="ECO:0000256" key="8">
    <source>
        <dbReference type="SAM" id="MobiDB-lite"/>
    </source>
</evidence>
<accession>A0ABS4ULS2</accession>
<evidence type="ECO:0000256" key="7">
    <source>
        <dbReference type="ARBA" id="ARBA00048421"/>
    </source>
</evidence>
<dbReference type="InterPro" id="IPR006311">
    <property type="entry name" value="TAT_signal"/>
</dbReference>
<dbReference type="EC" id="3.1.4.3" evidence="3"/>
<evidence type="ECO:0000256" key="3">
    <source>
        <dbReference type="ARBA" id="ARBA00012018"/>
    </source>
</evidence>
<comment type="caution">
    <text evidence="10">The sequence shown here is derived from an EMBL/GenBank/DDBJ whole genome shotgun (WGS) entry which is preliminary data.</text>
</comment>
<keyword evidence="6" id="KW-0843">Virulence</keyword>
<organism evidence="10 11">
    <name type="scientific">Kribbella aluminosa</name>
    <dbReference type="NCBI Taxonomy" id="416017"/>
    <lineage>
        <taxon>Bacteria</taxon>
        <taxon>Bacillati</taxon>
        <taxon>Actinomycetota</taxon>
        <taxon>Actinomycetes</taxon>
        <taxon>Propionibacteriales</taxon>
        <taxon>Kribbellaceae</taxon>
        <taxon>Kribbella</taxon>
    </lineage>
</organism>
<reference evidence="10 11" key="1">
    <citation type="submission" date="2021-03" db="EMBL/GenBank/DDBJ databases">
        <title>Sequencing the genomes of 1000 actinobacteria strains.</title>
        <authorList>
            <person name="Klenk H.-P."/>
        </authorList>
    </citation>
    <scope>NUCLEOTIDE SEQUENCE [LARGE SCALE GENOMIC DNA]</scope>
    <source>
        <strain evidence="10 11">DSM 18824</strain>
    </source>
</reference>
<dbReference type="Gene3D" id="3.40.720.10">
    <property type="entry name" value="Alkaline Phosphatase, subunit A"/>
    <property type="match status" value="2"/>
</dbReference>
<evidence type="ECO:0000313" key="10">
    <source>
        <dbReference type="EMBL" id="MBP2352580.1"/>
    </source>
</evidence>
<sequence length="726" mass="77866">MSDNDSASADGSRAATERNRISRRRLMQAAGAAGAVAATGGLTSPASADAVAPAAAATESAATAVGTTGSTTAQHTRRTGTIKDLKHVVIVMQENRSFDHYFGTLDLAGARGFGDKQVLTWQNGQTIYYDPNSRAEGYLLPYHADSLKYNAQNTSARNRYFMEADVPWHHAIAKAYTIGDHYFCSLDTSTSPNRIMMWAGTNDAAGTQGGPVINNNGDYGYAYKFKTYPETLQDAGVSWQIYVNNDTDDAFLGDYTDNTVRSFAAFDPKNANPENTLPRKGLLARGNVVYAHTTQPAGIKNDTSNVDYVLRDFIADCASGDIPEVSWVVAPAAWTEHPTYAPNNGAVYTDRVIQAVHDNPELWESTLIILNYDEPDHANRIGEGGFFDHVVPPIPEAGTVGERAPGIKPGMGGRVPFVLVSPWTRGGFVNSEVFDHTSTIQLIEDWTKSLGRPAICANINDWRRSVSGNLLSAIDFGNFDTSFPKLPKPADLLKSVVVDAGLPAVPQPAVGAQVMPTQPITGRAKRSPLTFQPNGVLVENPATGTATATFTVEGGPNGKAVSLVGLADKYVPALVGAEPLGIGQDALPLTAGNGRPKSYTWDTKTTNGKYAFTFYGPDHFIRSFAGTLVPANDRTSAQPRVDVRLVKAHGRSAASVEFTLSAIGRRSVTYTLTANDFAGKKTTIVVPAGKHGVITWPTEDGYYDVIITANESADFKQRYAGRAAEK</sequence>
<dbReference type="InterPro" id="IPR007312">
    <property type="entry name" value="Phosphoesterase"/>
</dbReference>
<comment type="catalytic activity">
    <reaction evidence="7">
        <text>a 1,2-diacyl-sn-glycero-3-phosphocholine + H2O = phosphocholine + a 1,2-diacyl-sn-glycerol + H(+)</text>
        <dbReference type="Rhea" id="RHEA:10604"/>
        <dbReference type="ChEBI" id="CHEBI:15377"/>
        <dbReference type="ChEBI" id="CHEBI:15378"/>
        <dbReference type="ChEBI" id="CHEBI:17815"/>
        <dbReference type="ChEBI" id="CHEBI:57643"/>
        <dbReference type="ChEBI" id="CHEBI:295975"/>
        <dbReference type="EC" id="3.1.4.3"/>
    </reaction>
    <physiologicalReaction direction="left-to-right" evidence="7">
        <dbReference type="Rhea" id="RHEA:10605"/>
    </physiologicalReaction>
</comment>
<keyword evidence="11" id="KW-1185">Reference proteome</keyword>
<keyword evidence="4" id="KW-0964">Secreted</keyword>
<name>A0ABS4ULS2_9ACTN</name>
<evidence type="ECO:0000313" key="11">
    <source>
        <dbReference type="Proteomes" id="UP000755585"/>
    </source>
</evidence>
<evidence type="ECO:0000256" key="5">
    <source>
        <dbReference type="ARBA" id="ARBA00022801"/>
    </source>
</evidence>
<dbReference type="NCBIfam" id="TIGR01409">
    <property type="entry name" value="TAT_signal_seq"/>
    <property type="match status" value="1"/>
</dbReference>
<keyword evidence="5 10" id="KW-0378">Hydrolase</keyword>
<dbReference type="GO" id="GO:0034480">
    <property type="term" value="F:phosphatidylcholine phospholipase C activity"/>
    <property type="evidence" value="ECO:0007669"/>
    <property type="project" value="UniProtKB-EC"/>
</dbReference>
<dbReference type="PROSITE" id="PS51318">
    <property type="entry name" value="TAT"/>
    <property type="match status" value="1"/>
</dbReference>
<feature type="region of interest" description="Disordered" evidence="8">
    <location>
        <begin position="1"/>
        <end position="21"/>
    </location>
</feature>
<evidence type="ECO:0000256" key="6">
    <source>
        <dbReference type="ARBA" id="ARBA00023026"/>
    </source>
</evidence>
<proteinExistence type="inferred from homology"/>
<evidence type="ECO:0000256" key="2">
    <source>
        <dbReference type="ARBA" id="ARBA00009717"/>
    </source>
</evidence>
<dbReference type="RefSeq" id="WP_209695309.1">
    <property type="nucleotide sequence ID" value="NZ_BAAAVU010000014.1"/>
</dbReference>
<evidence type="ECO:0000256" key="1">
    <source>
        <dbReference type="ARBA" id="ARBA00004191"/>
    </source>
</evidence>
<dbReference type="PANTHER" id="PTHR31956">
    <property type="entry name" value="NON-SPECIFIC PHOSPHOLIPASE C4-RELATED"/>
    <property type="match status" value="1"/>
</dbReference>
<comment type="subcellular location">
    <subcellularLocation>
        <location evidence="1">Secreted</location>
        <location evidence="1">Cell wall</location>
    </subcellularLocation>
</comment>
<dbReference type="InterPro" id="IPR019546">
    <property type="entry name" value="TAT_signal_bac_arc"/>
</dbReference>
<dbReference type="InterPro" id="IPR008475">
    <property type="entry name" value="PLipase_C_C"/>
</dbReference>
<evidence type="ECO:0000256" key="4">
    <source>
        <dbReference type="ARBA" id="ARBA00022512"/>
    </source>
</evidence>
<dbReference type="Pfam" id="PF04185">
    <property type="entry name" value="Phosphoesterase"/>
    <property type="match status" value="2"/>
</dbReference>
<feature type="domain" description="Bacterial phospholipase C C-terminal" evidence="9">
    <location>
        <begin position="543"/>
        <end position="626"/>
    </location>
</feature>
<protein>
    <recommendedName>
        <fullName evidence="3">phospholipase C</fullName>
        <ecNumber evidence="3">3.1.4.3</ecNumber>
    </recommendedName>
</protein>
<dbReference type="Pfam" id="PF05506">
    <property type="entry name" value="PLipase_C_C"/>
    <property type="match status" value="1"/>
</dbReference>
<dbReference type="EMBL" id="JAGINT010000001">
    <property type="protein sequence ID" value="MBP2352580.1"/>
    <property type="molecule type" value="Genomic_DNA"/>
</dbReference>